<evidence type="ECO:0000313" key="1">
    <source>
        <dbReference type="Proteomes" id="UP000095287"/>
    </source>
</evidence>
<dbReference type="Proteomes" id="UP000095287">
    <property type="component" value="Unplaced"/>
</dbReference>
<dbReference type="AlphaFoldDB" id="A0A1I7YVR6"/>
<name>A0A1I7YVR6_9BILA</name>
<sequence>MGDLEMCCFADERDLPDEYCEFTPTASSECVKCIPLLLFDGHSTRSTAVRRRGTGFAIAYLEHIRCGELGTTTSDQIRSISIERLIPQEDDKEETLTSV</sequence>
<protein>
    <submittedName>
        <fullName evidence="2">Uncharacterized protein</fullName>
    </submittedName>
</protein>
<organism evidence="1 2">
    <name type="scientific">Steinernema glaseri</name>
    <dbReference type="NCBI Taxonomy" id="37863"/>
    <lineage>
        <taxon>Eukaryota</taxon>
        <taxon>Metazoa</taxon>
        <taxon>Ecdysozoa</taxon>
        <taxon>Nematoda</taxon>
        <taxon>Chromadorea</taxon>
        <taxon>Rhabditida</taxon>
        <taxon>Tylenchina</taxon>
        <taxon>Panagrolaimomorpha</taxon>
        <taxon>Strongyloidoidea</taxon>
        <taxon>Steinernematidae</taxon>
        <taxon>Steinernema</taxon>
    </lineage>
</organism>
<keyword evidence="1" id="KW-1185">Reference proteome</keyword>
<proteinExistence type="predicted"/>
<evidence type="ECO:0000313" key="2">
    <source>
        <dbReference type="WBParaSite" id="L893_g20239.t1"/>
    </source>
</evidence>
<dbReference type="WBParaSite" id="L893_g20239.t1">
    <property type="protein sequence ID" value="L893_g20239.t1"/>
    <property type="gene ID" value="L893_g20239"/>
</dbReference>
<reference evidence="2" key="1">
    <citation type="submission" date="2016-11" db="UniProtKB">
        <authorList>
            <consortium name="WormBaseParasite"/>
        </authorList>
    </citation>
    <scope>IDENTIFICATION</scope>
</reference>
<accession>A0A1I7YVR6</accession>